<protein>
    <submittedName>
        <fullName evidence="2">NR LBD domain-containing protein</fullName>
    </submittedName>
</protein>
<accession>A0A1I7UD06</accession>
<evidence type="ECO:0000313" key="2">
    <source>
        <dbReference type="WBParaSite" id="Csp11.Scaffold629.g8097.t1"/>
    </source>
</evidence>
<evidence type="ECO:0000313" key="1">
    <source>
        <dbReference type="Proteomes" id="UP000095282"/>
    </source>
</evidence>
<dbReference type="WBParaSite" id="Csp11.Scaffold629.g8097.t1">
    <property type="protein sequence ID" value="Csp11.Scaffold629.g8097.t1"/>
    <property type="gene ID" value="Csp11.Scaffold629.g8097"/>
</dbReference>
<name>A0A1I7UD06_9PELO</name>
<organism evidence="1 2">
    <name type="scientific">Caenorhabditis tropicalis</name>
    <dbReference type="NCBI Taxonomy" id="1561998"/>
    <lineage>
        <taxon>Eukaryota</taxon>
        <taxon>Metazoa</taxon>
        <taxon>Ecdysozoa</taxon>
        <taxon>Nematoda</taxon>
        <taxon>Chromadorea</taxon>
        <taxon>Rhabditida</taxon>
        <taxon>Rhabditina</taxon>
        <taxon>Rhabditomorpha</taxon>
        <taxon>Rhabditoidea</taxon>
        <taxon>Rhabditidae</taxon>
        <taxon>Peloderinae</taxon>
        <taxon>Caenorhabditis</taxon>
    </lineage>
</organism>
<dbReference type="AlphaFoldDB" id="A0A1I7UD06"/>
<proteinExistence type="predicted"/>
<dbReference type="Proteomes" id="UP000095282">
    <property type="component" value="Unplaced"/>
</dbReference>
<sequence>MKAVKEILMLFFIPINISPNELFYLVQSHFLRFKSNTFEFLPAKLSQNGLEMESLKLIEYEKLLKLFLMI</sequence>
<keyword evidence="1" id="KW-1185">Reference proteome</keyword>
<reference evidence="2" key="1">
    <citation type="submission" date="2016-11" db="UniProtKB">
        <authorList>
            <consortium name="WormBaseParasite"/>
        </authorList>
    </citation>
    <scope>IDENTIFICATION</scope>
</reference>